<sequence>MRALVAGVGNVFLSDDGFGSEVARRLLAAGDLPDGVDVVDVGIRGMHLAYQVLDGYEVLVVVDTAHGDGPPGSLYLLEHDLAATSGDAAFDPHGMEPDAVLELVGALARGVGTHGLDRVLVLGCEPAHLGEGMGLTPAVTAAVDEAVAAVHRVVGRLTERHPFTPVGDTP</sequence>
<dbReference type="Pfam" id="PF01750">
    <property type="entry name" value="HycI"/>
    <property type="match status" value="1"/>
</dbReference>
<dbReference type="NCBIfam" id="TIGR00072">
    <property type="entry name" value="hydrog_prot"/>
    <property type="match status" value="1"/>
</dbReference>
<dbReference type="AlphaFoldDB" id="A0A6J4I5P0"/>
<evidence type="ECO:0000256" key="3">
    <source>
        <dbReference type="ARBA" id="ARBA00022750"/>
    </source>
</evidence>
<organism evidence="5">
    <name type="scientific">uncultured Actinomycetospora sp</name>
    <dbReference type="NCBI Taxonomy" id="1135996"/>
    <lineage>
        <taxon>Bacteria</taxon>
        <taxon>Bacillati</taxon>
        <taxon>Actinomycetota</taxon>
        <taxon>Actinomycetes</taxon>
        <taxon>Pseudonocardiales</taxon>
        <taxon>Pseudonocardiaceae</taxon>
        <taxon>Actinomycetospora</taxon>
        <taxon>environmental samples</taxon>
    </lineage>
</organism>
<dbReference type="GO" id="GO:0008047">
    <property type="term" value="F:enzyme activator activity"/>
    <property type="evidence" value="ECO:0007669"/>
    <property type="project" value="InterPro"/>
</dbReference>
<keyword evidence="3" id="KW-0064">Aspartyl protease</keyword>
<dbReference type="EC" id="3.4.24.-" evidence="5"/>
<dbReference type="GO" id="GO:0004190">
    <property type="term" value="F:aspartic-type endopeptidase activity"/>
    <property type="evidence" value="ECO:0007669"/>
    <property type="project" value="UniProtKB-KW"/>
</dbReference>
<dbReference type="GO" id="GO:0016485">
    <property type="term" value="P:protein processing"/>
    <property type="evidence" value="ECO:0007669"/>
    <property type="project" value="TreeGrafter"/>
</dbReference>
<name>A0A6J4I5P0_9PSEU</name>
<protein>
    <submittedName>
        <fullName evidence="5">Hydrogenase maturation protease</fullName>
        <ecNumber evidence="5">3.4.24.-</ecNumber>
    </submittedName>
</protein>
<proteinExistence type="inferred from homology"/>
<keyword evidence="4 5" id="KW-0378">Hydrolase</keyword>
<dbReference type="PANTHER" id="PTHR30302:SF1">
    <property type="entry name" value="HYDROGENASE 2 MATURATION PROTEASE"/>
    <property type="match status" value="1"/>
</dbReference>
<evidence type="ECO:0000256" key="2">
    <source>
        <dbReference type="ARBA" id="ARBA00022670"/>
    </source>
</evidence>
<dbReference type="Gene3D" id="3.40.50.1450">
    <property type="entry name" value="HybD-like"/>
    <property type="match status" value="1"/>
</dbReference>
<dbReference type="InterPro" id="IPR000671">
    <property type="entry name" value="Peptidase_A31"/>
</dbReference>
<dbReference type="InterPro" id="IPR023430">
    <property type="entry name" value="Pept_HybD-like_dom_sf"/>
</dbReference>
<dbReference type="SUPFAM" id="SSF53163">
    <property type="entry name" value="HybD-like"/>
    <property type="match status" value="1"/>
</dbReference>
<keyword evidence="2 5" id="KW-0645">Protease</keyword>
<evidence type="ECO:0000313" key="5">
    <source>
        <dbReference type="EMBL" id="CAA9242932.1"/>
    </source>
</evidence>
<comment type="similarity">
    <text evidence="1">Belongs to the peptidase A31 family.</text>
</comment>
<evidence type="ECO:0000256" key="1">
    <source>
        <dbReference type="ARBA" id="ARBA00006814"/>
    </source>
</evidence>
<gene>
    <name evidence="5" type="ORF">AVDCRST_MAG54-1591</name>
</gene>
<dbReference type="PANTHER" id="PTHR30302">
    <property type="entry name" value="HYDROGENASE 1 MATURATION PROTEASE"/>
    <property type="match status" value="1"/>
</dbReference>
<dbReference type="PRINTS" id="PR00446">
    <property type="entry name" value="HYDRGNUPTAKE"/>
</dbReference>
<dbReference type="EMBL" id="CADCTH010000217">
    <property type="protein sequence ID" value="CAA9242932.1"/>
    <property type="molecule type" value="Genomic_DNA"/>
</dbReference>
<reference evidence="5" key="1">
    <citation type="submission" date="2020-02" db="EMBL/GenBank/DDBJ databases">
        <authorList>
            <person name="Meier V. D."/>
        </authorList>
    </citation>
    <scope>NUCLEOTIDE SEQUENCE</scope>
    <source>
        <strain evidence="5">AVDCRST_MAG54</strain>
    </source>
</reference>
<evidence type="ECO:0000256" key="4">
    <source>
        <dbReference type="ARBA" id="ARBA00022801"/>
    </source>
</evidence>
<accession>A0A6J4I5P0</accession>